<evidence type="ECO:0000313" key="1">
    <source>
        <dbReference type="EMBL" id="PKY47084.1"/>
    </source>
</evidence>
<dbReference type="AlphaFoldDB" id="A0A2I1GKI1"/>
<keyword evidence="2" id="KW-1185">Reference proteome</keyword>
<dbReference type="Proteomes" id="UP000234323">
    <property type="component" value="Unassembled WGS sequence"/>
</dbReference>
<sequence>MELRFCLRMFGNSRFCLGQKMCWNSAFFSLTKHFINVWSFSLTIFWISLDAFPPALILDWDSSFHKFREMGRGFEKTGSFVMVCDSTFRNGEIMGRKEFIYLFILWLVRRTTLIICKLF</sequence>
<reference evidence="1 2" key="1">
    <citation type="submission" date="2015-10" db="EMBL/GenBank/DDBJ databases">
        <title>Genome analyses suggest a sexual origin of heterokaryosis in a supposedly ancient asexual fungus.</title>
        <authorList>
            <person name="Ropars J."/>
            <person name="Sedzielewska K."/>
            <person name="Noel J."/>
            <person name="Charron P."/>
            <person name="Farinelli L."/>
            <person name="Marton T."/>
            <person name="Kruger M."/>
            <person name="Pelin A."/>
            <person name="Brachmann A."/>
            <person name="Corradi N."/>
        </authorList>
    </citation>
    <scope>NUCLEOTIDE SEQUENCE [LARGE SCALE GENOMIC DNA]</scope>
    <source>
        <strain evidence="1 2">A4</strain>
    </source>
</reference>
<dbReference type="EMBL" id="LLXI01000515">
    <property type="protein sequence ID" value="PKY47084.1"/>
    <property type="molecule type" value="Genomic_DNA"/>
</dbReference>
<evidence type="ECO:0000313" key="2">
    <source>
        <dbReference type="Proteomes" id="UP000234323"/>
    </source>
</evidence>
<comment type="caution">
    <text evidence="1">The sequence shown here is derived from an EMBL/GenBank/DDBJ whole genome shotgun (WGS) entry which is preliminary data.</text>
</comment>
<proteinExistence type="predicted"/>
<protein>
    <submittedName>
        <fullName evidence="1">Uncharacterized protein</fullName>
    </submittedName>
</protein>
<organism evidence="1 2">
    <name type="scientific">Rhizophagus irregularis</name>
    <dbReference type="NCBI Taxonomy" id="588596"/>
    <lineage>
        <taxon>Eukaryota</taxon>
        <taxon>Fungi</taxon>
        <taxon>Fungi incertae sedis</taxon>
        <taxon>Mucoromycota</taxon>
        <taxon>Glomeromycotina</taxon>
        <taxon>Glomeromycetes</taxon>
        <taxon>Glomerales</taxon>
        <taxon>Glomeraceae</taxon>
        <taxon>Rhizophagus</taxon>
    </lineage>
</organism>
<name>A0A2I1GKI1_9GLOM</name>
<gene>
    <name evidence="1" type="ORF">RhiirA4_421112</name>
</gene>
<accession>A0A2I1GKI1</accession>